<reference evidence="8" key="2">
    <citation type="submission" date="2023-04" db="EMBL/GenBank/DDBJ databases">
        <authorList>
            <person name="Bruccoleri R.E."/>
            <person name="Oakeley E.J."/>
            <person name="Faust A.-M."/>
            <person name="Dessus-Babus S."/>
            <person name="Altorfer M."/>
            <person name="Burckhardt D."/>
            <person name="Oertli M."/>
            <person name="Naumann U."/>
            <person name="Petersen F."/>
            <person name="Wong J."/>
        </authorList>
    </citation>
    <scope>NUCLEOTIDE SEQUENCE</scope>
    <source>
        <strain evidence="8">GSM-AAB239-AS_SAM_17_03QT</strain>
        <tissue evidence="8">Leaf</tissue>
    </source>
</reference>
<organism evidence="8 9">
    <name type="scientific">Iris pallida</name>
    <name type="common">Sweet iris</name>
    <dbReference type="NCBI Taxonomy" id="29817"/>
    <lineage>
        <taxon>Eukaryota</taxon>
        <taxon>Viridiplantae</taxon>
        <taxon>Streptophyta</taxon>
        <taxon>Embryophyta</taxon>
        <taxon>Tracheophyta</taxon>
        <taxon>Spermatophyta</taxon>
        <taxon>Magnoliopsida</taxon>
        <taxon>Liliopsida</taxon>
        <taxon>Asparagales</taxon>
        <taxon>Iridaceae</taxon>
        <taxon>Iridoideae</taxon>
        <taxon>Irideae</taxon>
        <taxon>Iris</taxon>
    </lineage>
</organism>
<dbReference type="PANTHER" id="PTHR46621">
    <property type="entry name" value="SNRNA-ACTIVATING PROTEIN COMPLEX SUBUNIT 4"/>
    <property type="match status" value="1"/>
</dbReference>
<dbReference type="GO" id="GO:0042795">
    <property type="term" value="P:snRNA transcription by RNA polymerase II"/>
    <property type="evidence" value="ECO:0007669"/>
    <property type="project" value="TreeGrafter"/>
</dbReference>
<name>A0AAX6HCI9_IRIPA</name>
<dbReference type="InterPro" id="IPR051575">
    <property type="entry name" value="Myb-like_DNA-bd"/>
</dbReference>
<accession>A0AAX6HCI9</accession>
<keyword evidence="4" id="KW-0539">Nucleus</keyword>
<dbReference type="Proteomes" id="UP001140949">
    <property type="component" value="Unassembled WGS sequence"/>
</dbReference>
<feature type="compositionally biased region" description="Basic and acidic residues" evidence="5">
    <location>
        <begin position="813"/>
        <end position="823"/>
    </location>
</feature>
<evidence type="ECO:0000313" key="8">
    <source>
        <dbReference type="EMBL" id="KAJ6838388.1"/>
    </source>
</evidence>
<comment type="caution">
    <text evidence="8">The sequence shown here is derived from an EMBL/GenBank/DDBJ whole genome shotgun (WGS) entry which is preliminary data.</text>
</comment>
<dbReference type="GO" id="GO:0001006">
    <property type="term" value="F:RNA polymerase III type 3 promoter sequence-specific DNA binding"/>
    <property type="evidence" value="ECO:0007669"/>
    <property type="project" value="TreeGrafter"/>
</dbReference>
<dbReference type="GO" id="GO:0042796">
    <property type="term" value="P:snRNA transcription by RNA polymerase III"/>
    <property type="evidence" value="ECO:0007669"/>
    <property type="project" value="TreeGrafter"/>
</dbReference>
<dbReference type="Pfam" id="PF00249">
    <property type="entry name" value="Myb_DNA-binding"/>
    <property type="match status" value="3"/>
</dbReference>
<feature type="domain" description="HTH myb-type" evidence="7">
    <location>
        <begin position="563"/>
        <end position="612"/>
    </location>
</feature>
<dbReference type="InterPro" id="IPR009057">
    <property type="entry name" value="Homeodomain-like_sf"/>
</dbReference>
<evidence type="ECO:0000313" key="9">
    <source>
        <dbReference type="Proteomes" id="UP001140949"/>
    </source>
</evidence>
<feature type="region of interest" description="Disordered" evidence="5">
    <location>
        <begin position="145"/>
        <end position="172"/>
    </location>
</feature>
<keyword evidence="3" id="KW-0804">Transcription</keyword>
<dbReference type="AlphaFoldDB" id="A0AAX6HCI9"/>
<reference evidence="8" key="1">
    <citation type="journal article" date="2023" name="GigaByte">
        <title>Genome assembly of the bearded iris, Iris pallida Lam.</title>
        <authorList>
            <person name="Bruccoleri R.E."/>
            <person name="Oakeley E.J."/>
            <person name="Faust A.M.E."/>
            <person name="Altorfer M."/>
            <person name="Dessus-Babus S."/>
            <person name="Burckhardt D."/>
            <person name="Oertli M."/>
            <person name="Naumann U."/>
            <person name="Petersen F."/>
            <person name="Wong J."/>
        </authorList>
    </citation>
    <scope>NUCLEOTIDE SEQUENCE</scope>
    <source>
        <strain evidence="8">GSM-AAB239-AS_SAM_17_03QT</strain>
    </source>
</reference>
<feature type="domain" description="Myb-like" evidence="6">
    <location>
        <begin position="505"/>
        <end position="556"/>
    </location>
</feature>
<dbReference type="FunFam" id="1.10.10.60:FF:000016">
    <property type="entry name" value="Transcriptional activator Myb isoform A"/>
    <property type="match status" value="1"/>
</dbReference>
<evidence type="ECO:0000256" key="5">
    <source>
        <dbReference type="SAM" id="MobiDB-lite"/>
    </source>
</evidence>
<feature type="domain" description="HTH myb-type" evidence="7">
    <location>
        <begin position="507"/>
        <end position="560"/>
    </location>
</feature>
<dbReference type="EMBL" id="JANAVB010010792">
    <property type="protein sequence ID" value="KAJ6838388.1"/>
    <property type="molecule type" value="Genomic_DNA"/>
</dbReference>
<dbReference type="PANTHER" id="PTHR46621:SF1">
    <property type="entry name" value="SNRNA-ACTIVATING PROTEIN COMPLEX SUBUNIT 4"/>
    <property type="match status" value="1"/>
</dbReference>
<keyword evidence="9" id="KW-1185">Reference proteome</keyword>
<keyword evidence="2" id="KW-0238">DNA-binding</keyword>
<evidence type="ECO:0000256" key="3">
    <source>
        <dbReference type="ARBA" id="ARBA00023163"/>
    </source>
</evidence>
<keyword evidence="1" id="KW-0805">Transcription regulation</keyword>
<protein>
    <submittedName>
        <fullName evidence="8">Myb-like protein L</fullName>
    </submittedName>
</protein>
<dbReference type="PROSITE" id="PS51294">
    <property type="entry name" value="HTH_MYB"/>
    <property type="match status" value="3"/>
</dbReference>
<dbReference type="GO" id="GO:0000978">
    <property type="term" value="F:RNA polymerase II cis-regulatory region sequence-specific DNA binding"/>
    <property type="evidence" value="ECO:0007669"/>
    <property type="project" value="TreeGrafter"/>
</dbReference>
<dbReference type="InterPro" id="IPR017930">
    <property type="entry name" value="Myb_dom"/>
</dbReference>
<gene>
    <name evidence="8" type="ORF">M6B38_320530</name>
</gene>
<feature type="region of interest" description="Disordered" evidence="5">
    <location>
        <begin position="657"/>
        <end position="707"/>
    </location>
</feature>
<proteinExistence type="predicted"/>
<evidence type="ECO:0000256" key="1">
    <source>
        <dbReference type="ARBA" id="ARBA00023015"/>
    </source>
</evidence>
<dbReference type="PROSITE" id="PS50090">
    <property type="entry name" value="MYB_LIKE"/>
    <property type="match status" value="4"/>
</dbReference>
<feature type="domain" description="HTH myb-type" evidence="7">
    <location>
        <begin position="452"/>
        <end position="506"/>
    </location>
</feature>
<dbReference type="GO" id="GO:0019185">
    <property type="term" value="C:snRNA-activating protein complex"/>
    <property type="evidence" value="ECO:0007669"/>
    <property type="project" value="TreeGrafter"/>
</dbReference>
<feature type="domain" description="Myb-like" evidence="6">
    <location>
        <begin position="399"/>
        <end position="451"/>
    </location>
</feature>
<feature type="domain" description="Myb-like" evidence="6">
    <location>
        <begin position="557"/>
        <end position="608"/>
    </location>
</feature>
<feature type="compositionally biased region" description="Basic residues" evidence="5">
    <location>
        <begin position="685"/>
        <end position="695"/>
    </location>
</feature>
<feature type="domain" description="Myb-like" evidence="6">
    <location>
        <begin position="452"/>
        <end position="503"/>
    </location>
</feature>
<dbReference type="InterPro" id="IPR001005">
    <property type="entry name" value="SANT/Myb"/>
</dbReference>
<dbReference type="SMART" id="SM00717">
    <property type="entry name" value="SANT"/>
    <property type="match status" value="5"/>
</dbReference>
<dbReference type="Gene3D" id="1.10.10.60">
    <property type="entry name" value="Homeodomain-like"/>
    <property type="match status" value="4"/>
</dbReference>
<sequence length="1022" mass="114922">MFSETLERRWTFRKSTFSLPSSPSFHTCSPPPETLTLSLIPISSMEPSSTSADSDEDMETLRRIRSIAGVSASDVDDECGSDDEDDDLDFLRGLQERFSLPASDLGAASVVKPLDWIAPASSDDEDDLEMLRAIQRRFNQYDTDATKEKSDHLQGTAKAVADDSPVQGTLDRRSCTEDLPHKESTELVVHSHSQFPKFAQNFVDALRRNRACQRFIREKLLEIEAKIEQNKKLRERVKCLMDFQLACKKNENRTAREDPRIKLISIQQPKKVGSNNKVPASFLGPPVNSHVSNYKMVMKRFPVSYTKQRWSNIEKEKLTKGLKQQYQEMLLLNAMNCGSDMEVSIHTDLISAALSNDLEVTPERIRLFLPLVNWDRLVSMYLAGRSGAECESRWLNCEDPLINHSSWTILEDKKLLFIVQERGLYNWIDIAIALGTQRTPFQCLARYQRSLNPHILNKAWTEEEDAKLRAAVESFGESNWQIVASNLEGRVGTQCSNRWRKTLVPDRRKVGKWSVDEDKRLKAAVTLFGAKNWQKIAQFVPGRIHVQCRERWLNCLDPSLNLGAWTEEEDAKLLAAIDEHGRSCWSRIARCVPPRTDNQCRRRWKILRPYEVPLHRQARQLEKSVLISNFVDREIERPSIGPSDFLALPCPSDPQCESATLSKKRKKNIREINQENQKDTFSGKQPKKSRAKSRRSHEEASTETGTECINEIASGDLYLLPSTETGSAQRTRKKASRCGEKLKARRKSSSNNELKKSLVIRSSEETSTEIDPEGINEIAPSDLCPVPGPNVSTAETGGKKKTRKKAPSGNQLEKSRTKSRLSEENPIVIDTEGINGSPPSDLCLVPGGNVNTAGTGISIRTKKKASDGNQLKKSRTKSRSSCEETPVGTEGINVFASAPGDLCLVPGANVNTAEGRTKKRKKTSSNKPSKEFGVECRQFLEKFMADDLVISSSEIVSTELTLPVVDFGERGNSKVTLQETSSDGLHQRCWEETEYSAVDVFAADDVPLITWLNALTYETRRG</sequence>
<feature type="region of interest" description="Disordered" evidence="5">
    <location>
        <begin position="854"/>
        <end position="886"/>
    </location>
</feature>
<feature type="region of interest" description="Disordered" evidence="5">
    <location>
        <begin position="723"/>
        <end position="839"/>
    </location>
</feature>
<dbReference type="CDD" id="cd00167">
    <property type="entry name" value="SANT"/>
    <property type="match status" value="3"/>
</dbReference>
<evidence type="ECO:0000256" key="4">
    <source>
        <dbReference type="ARBA" id="ARBA00023242"/>
    </source>
</evidence>
<evidence type="ECO:0000259" key="6">
    <source>
        <dbReference type="PROSITE" id="PS50090"/>
    </source>
</evidence>
<feature type="compositionally biased region" description="Basic and acidic residues" evidence="5">
    <location>
        <begin position="669"/>
        <end position="678"/>
    </location>
</feature>
<evidence type="ECO:0000256" key="2">
    <source>
        <dbReference type="ARBA" id="ARBA00023125"/>
    </source>
</evidence>
<evidence type="ECO:0000259" key="7">
    <source>
        <dbReference type="PROSITE" id="PS51294"/>
    </source>
</evidence>
<dbReference type="SUPFAM" id="SSF46689">
    <property type="entry name" value="Homeodomain-like"/>
    <property type="match status" value="3"/>
</dbReference>